<dbReference type="GO" id="GO:0005743">
    <property type="term" value="C:mitochondrial inner membrane"/>
    <property type="evidence" value="ECO:0007669"/>
    <property type="project" value="UniProtKB-SubCell"/>
</dbReference>
<keyword evidence="4" id="KW-0375">Hydrogen ion transport</keyword>
<evidence type="ECO:0000256" key="7">
    <source>
        <dbReference type="ARBA" id="ARBA00023065"/>
    </source>
</evidence>
<dbReference type="SUPFAM" id="SSF51344">
    <property type="entry name" value="Epsilon subunit of F1F0-ATP synthase N-terminal domain"/>
    <property type="match status" value="1"/>
</dbReference>
<evidence type="ECO:0000313" key="15">
    <source>
        <dbReference type="Proteomes" id="UP000078542"/>
    </source>
</evidence>
<evidence type="ECO:0000256" key="8">
    <source>
        <dbReference type="ARBA" id="ARBA00023128"/>
    </source>
</evidence>
<feature type="domain" description="ATP synthase F1 complex delta/epsilon subunit N-terminal" evidence="13">
    <location>
        <begin position="32"/>
        <end position="102"/>
    </location>
</feature>
<reference evidence="14 15" key="1">
    <citation type="submission" date="2016-03" db="EMBL/GenBank/DDBJ databases">
        <title>Cyphomyrmex costatus WGS genome.</title>
        <authorList>
            <person name="Nygaard S."/>
            <person name="Hu H."/>
            <person name="Boomsma J."/>
            <person name="Zhang G."/>
        </authorList>
    </citation>
    <scope>NUCLEOTIDE SEQUENCE [LARGE SCALE GENOMIC DNA]</scope>
    <source>
        <strain evidence="14">MS0001</strain>
        <tissue evidence="14">Whole body</tissue>
    </source>
</reference>
<keyword evidence="9" id="KW-0472">Membrane</keyword>
<dbReference type="HAMAP" id="MF_00530">
    <property type="entry name" value="ATP_synth_epsil_bac"/>
    <property type="match status" value="1"/>
</dbReference>
<dbReference type="Proteomes" id="UP000078542">
    <property type="component" value="Unassembled WGS sequence"/>
</dbReference>
<dbReference type="PANTHER" id="PTHR13822">
    <property type="entry name" value="ATP SYNTHASE DELTA/EPSILON CHAIN"/>
    <property type="match status" value="1"/>
</dbReference>
<keyword evidence="8" id="KW-0496">Mitochondrion</keyword>
<evidence type="ECO:0000313" key="14">
    <source>
        <dbReference type="EMBL" id="KYN00341.1"/>
    </source>
</evidence>
<evidence type="ECO:0000256" key="12">
    <source>
        <dbReference type="ARBA" id="ARBA00031669"/>
    </source>
</evidence>
<dbReference type="InterPro" id="IPR001469">
    <property type="entry name" value="ATP_synth_F1_dsu/esu"/>
</dbReference>
<dbReference type="CDD" id="cd12152">
    <property type="entry name" value="F1-ATPase_delta"/>
    <property type="match status" value="1"/>
</dbReference>
<dbReference type="GO" id="GO:0045259">
    <property type="term" value="C:proton-transporting ATP synthase complex"/>
    <property type="evidence" value="ECO:0007669"/>
    <property type="project" value="UniProtKB-KW"/>
</dbReference>
<keyword evidence="11" id="KW-0066">ATP synthesis</keyword>
<dbReference type="GO" id="GO:0046933">
    <property type="term" value="F:proton-transporting ATP synthase activity, rotational mechanism"/>
    <property type="evidence" value="ECO:0007669"/>
    <property type="project" value="InterPro"/>
</dbReference>
<dbReference type="AlphaFoldDB" id="A0A195CHY0"/>
<evidence type="ECO:0000256" key="1">
    <source>
        <dbReference type="ARBA" id="ARBA00004273"/>
    </source>
</evidence>
<evidence type="ECO:0000256" key="2">
    <source>
        <dbReference type="ARBA" id="ARBA00005712"/>
    </source>
</evidence>
<organism evidence="14 15">
    <name type="scientific">Cyphomyrmex costatus</name>
    <dbReference type="NCBI Taxonomy" id="456900"/>
    <lineage>
        <taxon>Eukaryota</taxon>
        <taxon>Metazoa</taxon>
        <taxon>Ecdysozoa</taxon>
        <taxon>Arthropoda</taxon>
        <taxon>Hexapoda</taxon>
        <taxon>Insecta</taxon>
        <taxon>Pterygota</taxon>
        <taxon>Neoptera</taxon>
        <taxon>Endopterygota</taxon>
        <taxon>Hymenoptera</taxon>
        <taxon>Apocrita</taxon>
        <taxon>Aculeata</taxon>
        <taxon>Formicoidea</taxon>
        <taxon>Formicidae</taxon>
        <taxon>Myrmicinae</taxon>
        <taxon>Cyphomyrmex</taxon>
    </lineage>
</organism>
<dbReference type="STRING" id="456900.A0A195CHY0"/>
<gene>
    <name evidence="14" type="ORF">ALC62_08832</name>
</gene>
<keyword evidence="3" id="KW-0813">Transport</keyword>
<dbReference type="EMBL" id="KQ977721">
    <property type="protein sequence ID" value="KYN00341.1"/>
    <property type="molecule type" value="Genomic_DNA"/>
</dbReference>
<proteinExistence type="inferred from homology"/>
<comment type="similarity">
    <text evidence="2">Belongs to the ATPase epsilon chain family.</text>
</comment>
<evidence type="ECO:0000256" key="11">
    <source>
        <dbReference type="ARBA" id="ARBA00023310"/>
    </source>
</evidence>
<evidence type="ECO:0000256" key="4">
    <source>
        <dbReference type="ARBA" id="ARBA00022781"/>
    </source>
</evidence>
<evidence type="ECO:0000259" key="13">
    <source>
        <dbReference type="Pfam" id="PF02823"/>
    </source>
</evidence>
<keyword evidence="10" id="KW-0139">CF(1)</keyword>
<name>A0A195CHY0_9HYME</name>
<keyword evidence="6" id="KW-0809">Transit peptide</keyword>
<evidence type="ECO:0000256" key="6">
    <source>
        <dbReference type="ARBA" id="ARBA00022946"/>
    </source>
</evidence>
<dbReference type="Pfam" id="PF02823">
    <property type="entry name" value="ATP-synt_DE_N"/>
    <property type="match status" value="1"/>
</dbReference>
<keyword evidence="7" id="KW-0406">Ion transport</keyword>
<dbReference type="FunFam" id="2.60.15.10:FF:000004">
    <property type="entry name" value="ATP synthase subunit delta, mitochondrial"/>
    <property type="match status" value="1"/>
</dbReference>
<keyword evidence="15" id="KW-1185">Reference proteome</keyword>
<dbReference type="PANTHER" id="PTHR13822:SF7">
    <property type="entry name" value="ATP SYNTHASE SUBUNIT DELTA, MITOCHONDRIAL"/>
    <property type="match status" value="1"/>
</dbReference>
<accession>A0A195CHY0</accession>
<evidence type="ECO:0000256" key="3">
    <source>
        <dbReference type="ARBA" id="ARBA00022448"/>
    </source>
</evidence>
<dbReference type="Gene3D" id="2.60.15.10">
    <property type="entry name" value="F0F1 ATP synthase delta/epsilon subunit, N-terminal"/>
    <property type="match status" value="1"/>
</dbReference>
<dbReference type="InterPro" id="IPR020546">
    <property type="entry name" value="ATP_synth_F1_dsu/esu_N"/>
</dbReference>
<evidence type="ECO:0000256" key="9">
    <source>
        <dbReference type="ARBA" id="ARBA00023136"/>
    </source>
</evidence>
<comment type="subcellular location">
    <subcellularLocation>
        <location evidence="1">Mitochondrion inner membrane</location>
    </subcellularLocation>
</comment>
<dbReference type="InterPro" id="IPR036771">
    <property type="entry name" value="ATPsynth_dsu/esu_N"/>
</dbReference>
<sequence length="329" mass="37818">MSNLTRTLRPFLRCVRSQRRTYADAAADNQMKFTFAGANQVFYDQAVIRQVDVPSFSGSFGILPKHVPTLAVLKPGVVTVYEQDGSSKKIFVSSGTITINEDSSVQLNQEQLINDKFLLLNELSDWAIAHRLTLASVTNLLKILPLSQISRRVIELSKLNNLKREDDFGIFLKNKIIHENHEVSMCLGVYKTLYLSKNFILSNDDKNKYFMTKNDDIVSMINATLFKKKIHVFGIYKNYLKFMYSVRVCKTNMIFFVKPFASSRLKIYASKGKQTNTMNGNKYICDLEAPKLYSLNDIKCKLFCMQHHSEFIFFPLIHTLDIKIICNNK</sequence>
<evidence type="ECO:0000256" key="5">
    <source>
        <dbReference type="ARBA" id="ARBA00022792"/>
    </source>
</evidence>
<evidence type="ECO:0000256" key="10">
    <source>
        <dbReference type="ARBA" id="ARBA00023196"/>
    </source>
</evidence>
<protein>
    <recommendedName>
        <fullName evidence="12">F-ATPase delta subunit</fullName>
    </recommendedName>
</protein>
<keyword evidence="5" id="KW-0999">Mitochondrion inner membrane</keyword>